<name>A0A2V3ZZZ4_9BACT</name>
<dbReference type="Gene3D" id="3.40.228.10">
    <property type="entry name" value="Dimethylsulfoxide Reductase, domain 2"/>
    <property type="match status" value="1"/>
</dbReference>
<dbReference type="PANTHER" id="PTHR42783">
    <property type="entry name" value="GLUTAMATE SYNTHASE [NADPH] SMALL CHAIN"/>
    <property type="match status" value="1"/>
</dbReference>
<dbReference type="EMBL" id="QFLI01000005">
    <property type="protein sequence ID" value="PXY00710.1"/>
    <property type="molecule type" value="Genomic_DNA"/>
</dbReference>
<dbReference type="Gene3D" id="2.40.40.20">
    <property type="match status" value="1"/>
</dbReference>
<dbReference type="Gene3D" id="3.40.50.740">
    <property type="match status" value="1"/>
</dbReference>
<dbReference type="CDD" id="cd02784">
    <property type="entry name" value="MopB_CT_PHLH"/>
    <property type="match status" value="1"/>
</dbReference>
<dbReference type="PANTHER" id="PTHR42783:SF3">
    <property type="entry name" value="GLUTAMATE SYNTHASE [NADPH] SMALL CHAIN-RELATED"/>
    <property type="match status" value="1"/>
</dbReference>
<protein>
    <recommendedName>
        <fullName evidence="1">4Fe-4S ferredoxin-type domain-containing protein</fullName>
    </recommendedName>
</protein>
<proteinExistence type="predicted"/>
<dbReference type="AlphaFoldDB" id="A0A2V3ZZZ4"/>
<dbReference type="SUPFAM" id="SSF50692">
    <property type="entry name" value="ADC-like"/>
    <property type="match status" value="1"/>
</dbReference>
<evidence type="ECO:0000259" key="1">
    <source>
        <dbReference type="PROSITE" id="PS51379"/>
    </source>
</evidence>
<dbReference type="InterPro" id="IPR017896">
    <property type="entry name" value="4Fe4S_Fe-S-bd"/>
</dbReference>
<dbReference type="PROSITE" id="PS51379">
    <property type="entry name" value="4FE4S_FER_2"/>
    <property type="match status" value="2"/>
</dbReference>
<dbReference type="Gene3D" id="3.30.70.20">
    <property type="match status" value="2"/>
</dbReference>
<feature type="domain" description="4Fe-4S ferredoxin-type" evidence="1">
    <location>
        <begin position="745"/>
        <end position="775"/>
    </location>
</feature>
<dbReference type="RefSeq" id="WP_110361077.1">
    <property type="nucleotide sequence ID" value="NZ_QFLI01000005.1"/>
</dbReference>
<organism evidence="2 3">
    <name type="scientific">Marinifilum breve</name>
    <dbReference type="NCBI Taxonomy" id="2184082"/>
    <lineage>
        <taxon>Bacteria</taxon>
        <taxon>Pseudomonadati</taxon>
        <taxon>Bacteroidota</taxon>
        <taxon>Bacteroidia</taxon>
        <taxon>Marinilabiliales</taxon>
        <taxon>Marinifilaceae</taxon>
    </lineage>
</organism>
<dbReference type="SUPFAM" id="SSF54862">
    <property type="entry name" value="4Fe-4S ferredoxins"/>
    <property type="match status" value="1"/>
</dbReference>
<dbReference type="Proteomes" id="UP000248079">
    <property type="component" value="Unassembled WGS sequence"/>
</dbReference>
<dbReference type="InterPro" id="IPR009010">
    <property type="entry name" value="Asp_de-COase-like_dom_sf"/>
</dbReference>
<evidence type="ECO:0000313" key="3">
    <source>
        <dbReference type="Proteomes" id="UP000248079"/>
    </source>
</evidence>
<keyword evidence="3" id="KW-1185">Reference proteome</keyword>
<dbReference type="SUPFAM" id="SSF53706">
    <property type="entry name" value="Formate dehydrogenase/DMSO reductase, domains 1-3"/>
    <property type="match status" value="1"/>
</dbReference>
<gene>
    <name evidence="2" type="ORF">DF185_12420</name>
</gene>
<comment type="caution">
    <text evidence="2">The sequence shown here is derived from an EMBL/GenBank/DDBJ whole genome shotgun (WGS) entry which is preliminary data.</text>
</comment>
<dbReference type="CDD" id="cd10551">
    <property type="entry name" value="PsrB"/>
    <property type="match status" value="1"/>
</dbReference>
<accession>A0A2V3ZZZ4</accession>
<sequence>MKKYWKSLTELKNGENSVPDQPMPKGNLEQILDIFDKNESGSKSNRRDFLKLCGFSLAISTVVASCENSVQKAIPYLIKPEEITPGKANYYASSFAKGSDYCSILIKTREGRPIKIEGNDLSGVTNGGTSSRVQASVLDLYDTSRYKHPKKGNQKLAWEELDETVKKELNRLKNANEQVILLTSSVYSPSTINVIQKFIAQYPNIKWVQYDSQSGSALIQANEMCFGKAGIADYRFDYADRIVSFDADFLGTWLMPVEHIRQYTKKRKLCNGNTSMSHHTQIESRLSLTGSNADKRIPVKPSEQKLLIVQLYNEILKLAGKEVYSTSIASADIQNTAKDLWSHKGKSLVVSGSKDTSVQVIVNAINFELENYGSTLRVDKQLHTYQANDSDMNQLLEDMKSGKLKGIISYGVNPVFDYQHGNEFASALKKIGFSVAMDEVPNETTALMSFVAPDNHFLESWNDFEPKTNRYSLMQPGIRPLFDTRQFQSSLLSWMGEDSNYLNFIKNHWEKNMYPMQTAYPNFTTFWNHTLQQGVFEPSVKSVFDTKFSLSDMSRLVSQLAKQADNKGVELQLYESIAIGDGKMANNPWLQEMPDPVTKICWDNYLCVSPKQAEEMMLETGDVVELNSQVKLPVYVLPGQAYNTVAVATGYGRQVCGVVGKNVGVNVNSLLQSNDDFIGDINLTKTGEKYDLAMTQTHHSMEGRAIVREAGLEEYKKNPSAGNESHHAYENASIYEKPKFPNHHWGLVVDLNSCVGCGACSIACQSENNVPVVGKKEVIRAHEMSWIRIDRYFSGDEFNPDVSFQPVMCQHCDNAPCENVCPVAATNHSSEGLNQMAYNRCIGTRYCGNNCPYKVRRFNWFDYTKADSIPNNLHDVAEMTIDLKRMVLNPDVTIRAKGVIEKCSLCVQRIQEGKLNAKIEGRKVKDGEIKTACQQACPSGAIIFGDLNDKESKLVKETSSKRNYHLLEEIHTLPSVSYLTKIRNKKMNHS</sequence>
<feature type="domain" description="4Fe-4S ferredoxin-type" evidence="1">
    <location>
        <begin position="800"/>
        <end position="831"/>
    </location>
</feature>
<dbReference type="Pfam" id="PF13247">
    <property type="entry name" value="Fer4_11"/>
    <property type="match status" value="1"/>
</dbReference>
<dbReference type="Gene3D" id="3.30.200.210">
    <property type="match status" value="1"/>
</dbReference>
<reference evidence="2 3" key="1">
    <citation type="submission" date="2018-05" db="EMBL/GenBank/DDBJ databases">
        <title>Marinifilum breve JC075T sp. nov., a marine bacterium isolated from Yongle Blue Hole in the South China Sea.</title>
        <authorList>
            <person name="Fu T."/>
        </authorList>
    </citation>
    <scope>NUCLEOTIDE SEQUENCE [LARGE SCALE GENOMIC DNA]</scope>
    <source>
        <strain evidence="2 3">JC075</strain>
    </source>
</reference>
<evidence type="ECO:0000313" key="2">
    <source>
        <dbReference type="EMBL" id="PXY00710.1"/>
    </source>
</evidence>
<dbReference type="Gene3D" id="3.30.2070.10">
    <property type="entry name" value="Formate dehydrogenase/DMSO reductase"/>
    <property type="match status" value="1"/>
</dbReference>
<dbReference type="OrthoDB" id="9779457at2"/>